<keyword evidence="3" id="KW-1185">Reference proteome</keyword>
<organism evidence="2 3">
    <name type="scientific">Ceriporiopsis subvermispora (strain B)</name>
    <name type="common">White-rot fungus</name>
    <name type="synonym">Gelatoporia subvermispora</name>
    <dbReference type="NCBI Taxonomy" id="914234"/>
    <lineage>
        <taxon>Eukaryota</taxon>
        <taxon>Fungi</taxon>
        <taxon>Dikarya</taxon>
        <taxon>Basidiomycota</taxon>
        <taxon>Agaricomycotina</taxon>
        <taxon>Agaricomycetes</taxon>
        <taxon>Polyporales</taxon>
        <taxon>Gelatoporiaceae</taxon>
        <taxon>Gelatoporia</taxon>
    </lineage>
</organism>
<evidence type="ECO:0000256" key="1">
    <source>
        <dbReference type="SAM" id="MobiDB-lite"/>
    </source>
</evidence>
<evidence type="ECO:0000313" key="3">
    <source>
        <dbReference type="Proteomes" id="UP000016930"/>
    </source>
</evidence>
<proteinExistence type="predicted"/>
<sequence>MKPSEEGASGSHESQPDLVPEPRTANGSLRRSMNVDEATFKDVCTILRNCASTYLDDSKPFRAQEQARVETYRQEAAKRCTVLSGYRNAWPAIHYVRRNFPRRLNRASHQKNAKDRSRATSPEVRSAPSVPVKRESKAKAVVSAIQTRSQRRHQEASTSTAASTGDIVGVAATSKDQSTQAVITPDNSISTQGSSNCLSGLVLPPRATWGQKLATLSFELFLDSLNPSIRDLHGALIKSGVNNAAQFCISLYDYHRVRSALEALSMRLLGS</sequence>
<feature type="region of interest" description="Disordered" evidence="1">
    <location>
        <begin position="1"/>
        <end position="32"/>
    </location>
</feature>
<dbReference type="Proteomes" id="UP000016930">
    <property type="component" value="Unassembled WGS sequence"/>
</dbReference>
<protein>
    <submittedName>
        <fullName evidence="2">Uncharacterized protein</fullName>
    </submittedName>
</protein>
<dbReference type="HOGENOM" id="CLU_1026714_0_0_1"/>
<dbReference type="EMBL" id="KB445792">
    <property type="protein sequence ID" value="EMD41025.1"/>
    <property type="molecule type" value="Genomic_DNA"/>
</dbReference>
<evidence type="ECO:0000313" key="2">
    <source>
        <dbReference type="EMBL" id="EMD41025.1"/>
    </source>
</evidence>
<dbReference type="OrthoDB" id="2804468at2759"/>
<name>M2R9D8_CERS8</name>
<dbReference type="AlphaFoldDB" id="M2R9D8"/>
<reference evidence="2 3" key="1">
    <citation type="journal article" date="2012" name="Proc. Natl. Acad. Sci. U.S.A.">
        <title>Comparative genomics of Ceriporiopsis subvermispora and Phanerochaete chrysosporium provide insight into selective ligninolysis.</title>
        <authorList>
            <person name="Fernandez-Fueyo E."/>
            <person name="Ruiz-Duenas F.J."/>
            <person name="Ferreira P."/>
            <person name="Floudas D."/>
            <person name="Hibbett D.S."/>
            <person name="Canessa P."/>
            <person name="Larrondo L.F."/>
            <person name="James T.Y."/>
            <person name="Seelenfreund D."/>
            <person name="Lobos S."/>
            <person name="Polanco R."/>
            <person name="Tello M."/>
            <person name="Honda Y."/>
            <person name="Watanabe T."/>
            <person name="Watanabe T."/>
            <person name="Ryu J.S."/>
            <person name="Kubicek C.P."/>
            <person name="Schmoll M."/>
            <person name="Gaskell J."/>
            <person name="Hammel K.E."/>
            <person name="St John F.J."/>
            <person name="Vanden Wymelenberg A."/>
            <person name="Sabat G."/>
            <person name="Splinter BonDurant S."/>
            <person name="Syed K."/>
            <person name="Yadav J.S."/>
            <person name="Doddapaneni H."/>
            <person name="Subramanian V."/>
            <person name="Lavin J.L."/>
            <person name="Oguiza J.A."/>
            <person name="Perez G."/>
            <person name="Pisabarro A.G."/>
            <person name="Ramirez L."/>
            <person name="Santoyo F."/>
            <person name="Master E."/>
            <person name="Coutinho P.M."/>
            <person name="Henrissat B."/>
            <person name="Lombard V."/>
            <person name="Magnuson J.K."/>
            <person name="Kuees U."/>
            <person name="Hori C."/>
            <person name="Igarashi K."/>
            <person name="Samejima M."/>
            <person name="Held B.W."/>
            <person name="Barry K.W."/>
            <person name="LaButti K.M."/>
            <person name="Lapidus A."/>
            <person name="Lindquist E.A."/>
            <person name="Lucas S.M."/>
            <person name="Riley R."/>
            <person name="Salamov A.A."/>
            <person name="Hoffmeister D."/>
            <person name="Schwenk D."/>
            <person name="Hadar Y."/>
            <person name="Yarden O."/>
            <person name="de Vries R.P."/>
            <person name="Wiebenga A."/>
            <person name="Stenlid J."/>
            <person name="Eastwood D."/>
            <person name="Grigoriev I.V."/>
            <person name="Berka R.M."/>
            <person name="Blanchette R.A."/>
            <person name="Kersten P."/>
            <person name="Martinez A.T."/>
            <person name="Vicuna R."/>
            <person name="Cullen D."/>
        </authorList>
    </citation>
    <scope>NUCLEOTIDE SEQUENCE [LARGE SCALE GENOMIC DNA]</scope>
    <source>
        <strain evidence="2 3">B</strain>
    </source>
</reference>
<gene>
    <name evidence="2" type="ORF">CERSUDRAFT_91780</name>
</gene>
<feature type="region of interest" description="Disordered" evidence="1">
    <location>
        <begin position="103"/>
        <end position="137"/>
    </location>
</feature>
<accession>M2R9D8</accession>